<dbReference type="Pfam" id="PF21274">
    <property type="entry name" value="Rng_hyd_C"/>
    <property type="match status" value="1"/>
</dbReference>
<feature type="domain" description="FAD-binding" evidence="5">
    <location>
        <begin position="30"/>
        <end position="373"/>
    </location>
</feature>
<protein>
    <submittedName>
        <fullName evidence="6">FAD-binding monooxygenase</fullName>
    </submittedName>
</protein>
<organism evidence="6 7">
    <name type="scientific">Streptomyces venezuelae</name>
    <dbReference type="NCBI Taxonomy" id="54571"/>
    <lineage>
        <taxon>Bacteria</taxon>
        <taxon>Bacillati</taxon>
        <taxon>Actinomycetota</taxon>
        <taxon>Actinomycetes</taxon>
        <taxon>Kitasatosporales</taxon>
        <taxon>Streptomycetaceae</taxon>
        <taxon>Streptomyces</taxon>
    </lineage>
</organism>
<accession>A0A5P2B0Y6</accession>
<dbReference type="Gene3D" id="3.30.9.10">
    <property type="entry name" value="D-Amino Acid Oxidase, subunit A, domain 2"/>
    <property type="match status" value="1"/>
</dbReference>
<keyword evidence="2" id="KW-0285">Flavoprotein</keyword>
<dbReference type="Pfam" id="PF01494">
    <property type="entry name" value="FAD_binding_3"/>
    <property type="match status" value="1"/>
</dbReference>
<evidence type="ECO:0000256" key="1">
    <source>
        <dbReference type="ARBA" id="ARBA00001974"/>
    </source>
</evidence>
<dbReference type="Gene3D" id="3.50.50.60">
    <property type="entry name" value="FAD/NAD(P)-binding domain"/>
    <property type="match status" value="1"/>
</dbReference>
<reference evidence="6 7" key="1">
    <citation type="submission" date="2018-05" db="EMBL/GenBank/DDBJ databases">
        <title>Streptomyces venezuelae.</title>
        <authorList>
            <person name="Kim W."/>
            <person name="Lee N."/>
            <person name="Cho B.-K."/>
        </authorList>
    </citation>
    <scope>NUCLEOTIDE SEQUENCE [LARGE SCALE GENOMIC DNA]</scope>
    <source>
        <strain evidence="6 7">ATCC 15068</strain>
    </source>
</reference>
<keyword evidence="6" id="KW-0503">Monooxygenase</keyword>
<dbReference type="PRINTS" id="PR00420">
    <property type="entry name" value="RNGMNOXGNASE"/>
</dbReference>
<gene>
    <name evidence="6" type="ORF">DEJ46_34520</name>
</gene>
<evidence type="ECO:0000256" key="2">
    <source>
        <dbReference type="ARBA" id="ARBA00022630"/>
    </source>
</evidence>
<dbReference type="PANTHER" id="PTHR43004:SF19">
    <property type="entry name" value="BINDING MONOOXYGENASE, PUTATIVE (JCVI)-RELATED"/>
    <property type="match status" value="1"/>
</dbReference>
<evidence type="ECO:0000313" key="6">
    <source>
        <dbReference type="EMBL" id="QES23610.1"/>
    </source>
</evidence>
<evidence type="ECO:0000313" key="7">
    <source>
        <dbReference type="Proteomes" id="UP000324106"/>
    </source>
</evidence>
<feature type="region of interest" description="Disordered" evidence="4">
    <location>
        <begin position="1"/>
        <end position="26"/>
    </location>
</feature>
<dbReference type="InterPro" id="IPR036188">
    <property type="entry name" value="FAD/NAD-bd_sf"/>
</dbReference>
<evidence type="ECO:0000256" key="3">
    <source>
        <dbReference type="ARBA" id="ARBA00022827"/>
    </source>
</evidence>
<dbReference type="Gene3D" id="3.40.30.120">
    <property type="match status" value="1"/>
</dbReference>
<dbReference type="SUPFAM" id="SSF51905">
    <property type="entry name" value="FAD/NAD(P)-binding domain"/>
    <property type="match status" value="1"/>
</dbReference>
<dbReference type="RefSeq" id="WP_150272666.1">
    <property type="nucleotide sequence ID" value="NZ_CP029194.1"/>
</dbReference>
<evidence type="ECO:0000256" key="4">
    <source>
        <dbReference type="SAM" id="MobiDB-lite"/>
    </source>
</evidence>
<proteinExistence type="predicted"/>
<dbReference type="OrthoDB" id="8670884at2"/>
<dbReference type="NCBIfam" id="NF004780">
    <property type="entry name" value="PRK06126.1"/>
    <property type="match status" value="1"/>
</dbReference>
<dbReference type="AlphaFoldDB" id="A0A5P2B0Y6"/>
<dbReference type="InterPro" id="IPR002938">
    <property type="entry name" value="FAD-bd"/>
</dbReference>
<dbReference type="Proteomes" id="UP000324106">
    <property type="component" value="Chromosome"/>
</dbReference>
<evidence type="ECO:0000259" key="5">
    <source>
        <dbReference type="Pfam" id="PF01494"/>
    </source>
</evidence>
<dbReference type="GO" id="GO:0016709">
    <property type="term" value="F:oxidoreductase activity, acting on paired donors, with incorporation or reduction of molecular oxygen, NAD(P)H as one donor, and incorporation of one atom of oxygen"/>
    <property type="evidence" value="ECO:0007669"/>
    <property type="project" value="UniProtKB-ARBA"/>
</dbReference>
<comment type="cofactor">
    <cofactor evidence="1">
        <name>FAD</name>
        <dbReference type="ChEBI" id="CHEBI:57692"/>
    </cofactor>
</comment>
<keyword evidence="6" id="KW-0560">Oxidoreductase</keyword>
<dbReference type="EMBL" id="CP029194">
    <property type="protein sequence ID" value="QES23610.1"/>
    <property type="molecule type" value="Genomic_DNA"/>
</dbReference>
<name>A0A5P2B0Y6_STRVZ</name>
<dbReference type="InterPro" id="IPR050641">
    <property type="entry name" value="RIFMO-like"/>
</dbReference>
<sequence>MSDSRSRSGGESTSRGTGTPRTAGRSAVEETEVLIVGGGPVGLALALDLTHRGVDFVLVEAGDGRVIHPRVSTVGPRAMEAFRRWGVADAIRGAGWPPDHTLDIAWVTAVGGYELHRLRLGTAGERPPPSYTPEPESICPQHWLAPLLTAHLGVRPAGPVRLGTRLVGLAPKPDRVSAALVDGAGVRTTVHARYLVGCDGASSPVRKACGIAAPERHRTRTLRNILFRAPGLGAVLGPRAALVHFVTEPGGLRYPLRAMDGRELYRLTCPAGPADAERVVRRAITPDVPVEVVSDTTWHLTHRVASVYREGRVFLAGDAAHTLSPSGGFGLATGVGDAADLGWKLAAELAGWAGSGLLGTYESERRPVAVSSLEESHRNLRRTVDRRLSAALRDATEDGERARAELGREIADSDPLREFDAPDQHFAHRYMSTAIVDEEEGAGPVADGADRVEGVDGASGVDGPVWNRTTLPGVRAPHEWLGPGRSTLDLYGGEFVLLCFDPRGGTGAGASGGTRAGGRSPDGLLRAFADRRVPLRVRHCRDPRVARRYERPFVLVRPDGHVAWRGVAPPADPLRIVDVVRGAGG</sequence>
<keyword evidence="3" id="KW-0274">FAD</keyword>
<dbReference type="PANTHER" id="PTHR43004">
    <property type="entry name" value="TRK SYSTEM POTASSIUM UPTAKE PROTEIN"/>
    <property type="match status" value="1"/>
</dbReference>
<feature type="compositionally biased region" description="Low complexity" evidence="4">
    <location>
        <begin position="9"/>
        <end position="26"/>
    </location>
</feature>
<dbReference type="GO" id="GO:0071949">
    <property type="term" value="F:FAD binding"/>
    <property type="evidence" value="ECO:0007669"/>
    <property type="project" value="InterPro"/>
</dbReference>